<dbReference type="Pfam" id="PF07876">
    <property type="entry name" value="Dabb"/>
    <property type="match status" value="1"/>
</dbReference>
<keyword evidence="3" id="KW-1185">Reference proteome</keyword>
<dbReference type="SMART" id="SM00886">
    <property type="entry name" value="Dabb"/>
    <property type="match status" value="1"/>
</dbReference>
<dbReference type="EMBL" id="JBHLTN010000044">
    <property type="protein sequence ID" value="MFC0594501.1"/>
    <property type="molecule type" value="Genomic_DNA"/>
</dbReference>
<name>A0ABV6PXB9_9BURK</name>
<dbReference type="Gene3D" id="3.30.70.100">
    <property type="match status" value="1"/>
</dbReference>
<accession>A0ABV6PXB9</accession>
<reference evidence="2 3" key="1">
    <citation type="submission" date="2024-09" db="EMBL/GenBank/DDBJ databases">
        <authorList>
            <person name="Sun Q."/>
            <person name="Mori K."/>
        </authorList>
    </citation>
    <scope>NUCLEOTIDE SEQUENCE [LARGE SCALE GENOMIC DNA]</scope>
    <source>
        <strain evidence="2 3">NCAIM B.02336</strain>
    </source>
</reference>
<comment type="caution">
    <text evidence="2">The sequence shown here is derived from an EMBL/GenBank/DDBJ whole genome shotgun (WGS) entry which is preliminary data.</text>
</comment>
<feature type="domain" description="Stress-response A/B barrel" evidence="1">
    <location>
        <begin position="2"/>
        <end position="94"/>
    </location>
</feature>
<dbReference type="SUPFAM" id="SSF54909">
    <property type="entry name" value="Dimeric alpha+beta barrel"/>
    <property type="match status" value="1"/>
</dbReference>
<dbReference type="InterPro" id="IPR013097">
    <property type="entry name" value="Dabb"/>
</dbReference>
<proteinExistence type="predicted"/>
<dbReference type="Proteomes" id="UP001589834">
    <property type="component" value="Unassembled WGS sequence"/>
</dbReference>
<dbReference type="InterPro" id="IPR011008">
    <property type="entry name" value="Dimeric_a/b-barrel"/>
</dbReference>
<sequence>MFHHVVLMGFKRALSESDQAFIVRHCELLKSVVPGLIDMRLVANASKRSPELTHAIVAAFADAQAHDFYQTTPEHEALSRFVGDIKTQLVVLDYVV</sequence>
<gene>
    <name evidence="2" type="ORF">ACFFGG_18270</name>
</gene>
<protein>
    <submittedName>
        <fullName evidence="2">Dabb family protein</fullName>
    </submittedName>
</protein>
<evidence type="ECO:0000313" key="2">
    <source>
        <dbReference type="EMBL" id="MFC0594501.1"/>
    </source>
</evidence>
<evidence type="ECO:0000313" key="3">
    <source>
        <dbReference type="Proteomes" id="UP001589834"/>
    </source>
</evidence>
<evidence type="ECO:0000259" key="1">
    <source>
        <dbReference type="PROSITE" id="PS51502"/>
    </source>
</evidence>
<dbReference type="PROSITE" id="PS51502">
    <property type="entry name" value="S_R_A_B_BARREL"/>
    <property type="match status" value="1"/>
</dbReference>
<organism evidence="2 3">
    <name type="scientific">Ottowia pentelensis</name>
    <dbReference type="NCBI Taxonomy" id="511108"/>
    <lineage>
        <taxon>Bacteria</taxon>
        <taxon>Pseudomonadati</taxon>
        <taxon>Pseudomonadota</taxon>
        <taxon>Betaproteobacteria</taxon>
        <taxon>Burkholderiales</taxon>
        <taxon>Comamonadaceae</taxon>
        <taxon>Ottowia</taxon>
    </lineage>
</organism>
<dbReference type="RefSeq" id="WP_377485263.1">
    <property type="nucleotide sequence ID" value="NZ_JBHLTN010000044.1"/>
</dbReference>